<dbReference type="GO" id="GO:0003730">
    <property type="term" value="F:mRNA 3'-UTR binding"/>
    <property type="evidence" value="ECO:0007669"/>
    <property type="project" value="TreeGrafter"/>
</dbReference>
<dbReference type="PANTHER" id="PTHR48026">
    <property type="entry name" value="HOMOLOGOUS TO DROSOPHILA SQD (SQUID) PROTEIN"/>
    <property type="match status" value="1"/>
</dbReference>
<evidence type="ECO:0000256" key="2">
    <source>
        <dbReference type="PROSITE-ProRule" id="PRU00176"/>
    </source>
</evidence>
<dbReference type="Ensembl" id="ENSUPAT00010018617.1">
    <property type="protein sequence ID" value="ENSUPAP00010016323.1"/>
    <property type="gene ID" value="ENSUPAG00010013033.1"/>
</dbReference>
<dbReference type="InterPro" id="IPR012677">
    <property type="entry name" value="Nucleotide-bd_a/b_plait_sf"/>
</dbReference>
<dbReference type="AlphaFoldDB" id="A0A8D2KIV5"/>
<keyword evidence="1 2" id="KW-0694">RNA-binding</keyword>
<reference evidence="5" key="2">
    <citation type="submission" date="2025-09" db="UniProtKB">
        <authorList>
            <consortium name="Ensembl"/>
        </authorList>
    </citation>
    <scope>IDENTIFICATION</scope>
</reference>
<accession>A0A8D2KIV5</accession>
<dbReference type="InterPro" id="IPR000504">
    <property type="entry name" value="RRM_dom"/>
</dbReference>
<dbReference type="Proteomes" id="UP000694417">
    <property type="component" value="Unplaced"/>
</dbReference>
<dbReference type="SUPFAM" id="SSF54928">
    <property type="entry name" value="RNA-binding domain, RBD"/>
    <property type="match status" value="1"/>
</dbReference>
<dbReference type="PANTHER" id="PTHR48026:SF13">
    <property type="entry name" value="HETEROGENEOUS NUCLEAR RIBONUCLEOPROTEINS A2_B1"/>
    <property type="match status" value="1"/>
</dbReference>
<feature type="region of interest" description="Disordered" evidence="3">
    <location>
        <begin position="1"/>
        <end position="20"/>
    </location>
</feature>
<dbReference type="Pfam" id="PF00076">
    <property type="entry name" value="RRM_1"/>
    <property type="match status" value="1"/>
</dbReference>
<evidence type="ECO:0000259" key="4">
    <source>
        <dbReference type="PROSITE" id="PS50102"/>
    </source>
</evidence>
<name>A0A8D2KIV5_UROPR</name>
<proteinExistence type="predicted"/>
<evidence type="ECO:0000256" key="1">
    <source>
        <dbReference type="ARBA" id="ARBA00022884"/>
    </source>
</evidence>
<dbReference type="GO" id="GO:0000398">
    <property type="term" value="P:mRNA splicing, via spliceosome"/>
    <property type="evidence" value="ECO:0007669"/>
    <property type="project" value="TreeGrafter"/>
</dbReference>
<keyword evidence="6" id="KW-1185">Reference proteome</keyword>
<organism evidence="5 6">
    <name type="scientific">Urocitellus parryii</name>
    <name type="common">Arctic ground squirrel</name>
    <name type="synonym">Spermophilus parryii</name>
    <dbReference type="NCBI Taxonomy" id="9999"/>
    <lineage>
        <taxon>Eukaryota</taxon>
        <taxon>Metazoa</taxon>
        <taxon>Chordata</taxon>
        <taxon>Craniata</taxon>
        <taxon>Vertebrata</taxon>
        <taxon>Euteleostomi</taxon>
        <taxon>Mammalia</taxon>
        <taxon>Eutheria</taxon>
        <taxon>Euarchontoglires</taxon>
        <taxon>Glires</taxon>
        <taxon>Rodentia</taxon>
        <taxon>Sciuromorpha</taxon>
        <taxon>Sciuridae</taxon>
        <taxon>Xerinae</taxon>
        <taxon>Marmotini</taxon>
        <taxon>Urocitellus</taxon>
    </lineage>
</organism>
<dbReference type="GeneTree" id="ENSGT01140000284402"/>
<evidence type="ECO:0000313" key="6">
    <source>
        <dbReference type="Proteomes" id="UP000694417"/>
    </source>
</evidence>
<evidence type="ECO:0000313" key="5">
    <source>
        <dbReference type="Ensembl" id="ENSUPAP00010016323.1"/>
    </source>
</evidence>
<feature type="domain" description="RRM" evidence="4">
    <location>
        <begin position="30"/>
        <end position="79"/>
    </location>
</feature>
<sequence>MLKSLLSPLPAGNRAEATESAMEREKVHLRKLFIGGLSFKTTEESLRNYYKQWGKVTDCVVIITDRQSGKKRAFFCFNF</sequence>
<protein>
    <recommendedName>
        <fullName evidence="4">RRM domain-containing protein</fullName>
    </recommendedName>
</protein>
<reference evidence="5" key="1">
    <citation type="submission" date="2025-08" db="UniProtKB">
        <authorList>
            <consortium name="Ensembl"/>
        </authorList>
    </citation>
    <scope>IDENTIFICATION</scope>
</reference>
<dbReference type="GO" id="GO:0071013">
    <property type="term" value="C:catalytic step 2 spliceosome"/>
    <property type="evidence" value="ECO:0007669"/>
    <property type="project" value="TreeGrafter"/>
</dbReference>
<dbReference type="Gene3D" id="3.30.70.330">
    <property type="match status" value="1"/>
</dbReference>
<dbReference type="PROSITE" id="PS50102">
    <property type="entry name" value="RRM"/>
    <property type="match status" value="1"/>
</dbReference>
<dbReference type="InterPro" id="IPR035979">
    <property type="entry name" value="RBD_domain_sf"/>
</dbReference>
<evidence type="ECO:0000256" key="3">
    <source>
        <dbReference type="SAM" id="MobiDB-lite"/>
    </source>
</evidence>